<dbReference type="EC" id="3.5.4.16" evidence="5"/>
<dbReference type="SUPFAM" id="SSF55620">
    <property type="entry name" value="Tetrahydrobiopterin biosynthesis enzymes-like"/>
    <property type="match status" value="1"/>
</dbReference>
<comment type="similarity">
    <text evidence="5">Belongs to the GTP cyclohydrolase I family.</text>
</comment>
<feature type="domain" description="GTP cyclohydrolase I" evidence="6">
    <location>
        <begin position="9"/>
        <end position="199"/>
    </location>
</feature>
<dbReference type="PROSITE" id="PS00860">
    <property type="entry name" value="GTP_CYCLOHYDROL_1_2"/>
    <property type="match status" value="1"/>
</dbReference>
<comment type="catalytic activity">
    <reaction evidence="1 5">
        <text>GTP + H2O = 7,8-dihydroneopterin 3'-triphosphate + formate + H(+)</text>
        <dbReference type="Rhea" id="RHEA:17473"/>
        <dbReference type="ChEBI" id="CHEBI:15377"/>
        <dbReference type="ChEBI" id="CHEBI:15378"/>
        <dbReference type="ChEBI" id="CHEBI:15740"/>
        <dbReference type="ChEBI" id="CHEBI:37565"/>
        <dbReference type="ChEBI" id="CHEBI:58462"/>
        <dbReference type="EC" id="3.5.4.16"/>
    </reaction>
</comment>
<comment type="pathway">
    <text evidence="2 5">Cofactor biosynthesis; 7,8-dihydroneopterin triphosphate biosynthesis; 7,8-dihydroneopterin triphosphate from GTP: step 1/1.</text>
</comment>
<dbReference type="PANTHER" id="PTHR11109:SF7">
    <property type="entry name" value="GTP CYCLOHYDROLASE 1"/>
    <property type="match status" value="1"/>
</dbReference>
<feature type="binding site" evidence="5">
    <location>
        <position position="93"/>
    </location>
    <ligand>
        <name>Zn(2+)</name>
        <dbReference type="ChEBI" id="CHEBI:29105"/>
    </ligand>
</feature>
<proteinExistence type="inferred from homology"/>
<dbReference type="Gene3D" id="3.30.1130.10">
    <property type="match status" value="1"/>
</dbReference>
<gene>
    <name evidence="5" type="primary">folE</name>
    <name evidence="7" type="ORF">N1032_01115</name>
</gene>
<dbReference type="RefSeq" id="WP_259536931.1">
    <property type="nucleotide sequence ID" value="NZ_JANLCJ010000001.1"/>
</dbReference>
<protein>
    <recommendedName>
        <fullName evidence="5">GTP cyclohydrolase 1</fullName>
        <ecNumber evidence="5">3.5.4.16</ecNumber>
    </recommendedName>
    <alternativeName>
        <fullName evidence="5">GTP cyclohydrolase I</fullName>
        <shortName evidence="5">GTP-CH-I</shortName>
    </alternativeName>
</protein>
<dbReference type="InterPro" id="IPR018234">
    <property type="entry name" value="GTP_CycHdrlase_I_CS"/>
</dbReference>
<evidence type="ECO:0000313" key="7">
    <source>
        <dbReference type="EMBL" id="MCS5732342.1"/>
    </source>
</evidence>
<dbReference type="InterPro" id="IPR043134">
    <property type="entry name" value="GTP-CH-I_N"/>
</dbReference>
<sequence>MAHVDRLRIEAAVAEILAAIGEDPRRDGLTDTPRRVADLYAELFGQVGVDPAAALGTSFAAPAAEQTPDAATARPGATDDLVLMRDITFRSVCEHHLLPFEGVVHVAYLPGETLAGLGSIVSVVESASSRPQLQERLTDDIADAIDRGLAARGVLVVIDAKHGCVTARGPRQTSSTTVTLAARGALADPAARAEVTALIAAARGGEQ</sequence>
<dbReference type="Proteomes" id="UP001165586">
    <property type="component" value="Unassembled WGS sequence"/>
</dbReference>
<evidence type="ECO:0000256" key="4">
    <source>
        <dbReference type="ARBA" id="ARBA00022801"/>
    </source>
</evidence>
<dbReference type="PANTHER" id="PTHR11109">
    <property type="entry name" value="GTP CYCLOHYDROLASE I"/>
    <property type="match status" value="1"/>
</dbReference>
<evidence type="ECO:0000256" key="5">
    <source>
        <dbReference type="HAMAP-Rule" id="MF_00223"/>
    </source>
</evidence>
<evidence type="ECO:0000256" key="1">
    <source>
        <dbReference type="ARBA" id="ARBA00001052"/>
    </source>
</evidence>
<dbReference type="InterPro" id="IPR001474">
    <property type="entry name" value="GTP_CycHdrlase_I"/>
</dbReference>
<keyword evidence="4 5" id="KW-0378">Hydrolase</keyword>
<reference evidence="7" key="1">
    <citation type="submission" date="2022-08" db="EMBL/GenBank/DDBJ databases">
        <authorList>
            <person name="Deng Y."/>
            <person name="Han X.-F."/>
            <person name="Zhang Y.-Q."/>
        </authorList>
    </citation>
    <scope>NUCLEOTIDE SEQUENCE</scope>
    <source>
        <strain evidence="7">CPCC 203386</strain>
    </source>
</reference>
<accession>A0ABT2GYF0</accession>
<keyword evidence="3 5" id="KW-0554">One-carbon metabolism</keyword>
<evidence type="ECO:0000313" key="8">
    <source>
        <dbReference type="Proteomes" id="UP001165586"/>
    </source>
</evidence>
<keyword evidence="5" id="KW-0479">Metal-binding</keyword>
<keyword evidence="8" id="KW-1185">Reference proteome</keyword>
<dbReference type="PROSITE" id="PS00859">
    <property type="entry name" value="GTP_CYCLOHYDROL_1_1"/>
    <property type="match status" value="1"/>
</dbReference>
<keyword evidence="5" id="KW-0547">Nucleotide-binding</keyword>
<dbReference type="Pfam" id="PF01227">
    <property type="entry name" value="GTP_cyclohydroI"/>
    <property type="match status" value="1"/>
</dbReference>
<dbReference type="HAMAP" id="MF_00223">
    <property type="entry name" value="FolE"/>
    <property type="match status" value="1"/>
</dbReference>
<comment type="caution">
    <text evidence="7">The sequence shown here is derived from an EMBL/GenBank/DDBJ whole genome shotgun (WGS) entry which is preliminary data.</text>
</comment>
<evidence type="ECO:0000259" key="6">
    <source>
        <dbReference type="Pfam" id="PF01227"/>
    </source>
</evidence>
<dbReference type="InterPro" id="IPR043133">
    <property type="entry name" value="GTP-CH-I_C/QueF"/>
</dbReference>
<feature type="binding site" evidence="5">
    <location>
        <position position="96"/>
    </location>
    <ligand>
        <name>Zn(2+)</name>
        <dbReference type="ChEBI" id="CHEBI:29105"/>
    </ligand>
</feature>
<evidence type="ECO:0000256" key="3">
    <source>
        <dbReference type="ARBA" id="ARBA00022563"/>
    </source>
</evidence>
<keyword evidence="5" id="KW-0862">Zinc</keyword>
<dbReference type="Gene3D" id="1.10.286.10">
    <property type="match status" value="1"/>
</dbReference>
<comment type="subunit">
    <text evidence="5">Homopolymer.</text>
</comment>
<dbReference type="EMBL" id="JANLCJ010000001">
    <property type="protein sequence ID" value="MCS5732342.1"/>
    <property type="molecule type" value="Genomic_DNA"/>
</dbReference>
<dbReference type="NCBIfam" id="NF006826">
    <property type="entry name" value="PRK09347.1-3"/>
    <property type="match status" value="1"/>
</dbReference>
<name>A0ABT2GYF0_9MICO</name>
<keyword evidence="5" id="KW-0342">GTP-binding</keyword>
<evidence type="ECO:0000256" key="2">
    <source>
        <dbReference type="ARBA" id="ARBA00005080"/>
    </source>
</evidence>
<dbReference type="InterPro" id="IPR020602">
    <property type="entry name" value="GTP_CycHdrlase_I_dom"/>
</dbReference>
<feature type="binding site" evidence="5">
    <location>
        <position position="164"/>
    </location>
    <ligand>
        <name>Zn(2+)</name>
        <dbReference type="ChEBI" id="CHEBI:29105"/>
    </ligand>
</feature>
<organism evidence="7 8">
    <name type="scientific">Herbiconiux daphne</name>
    <dbReference type="NCBI Taxonomy" id="2970914"/>
    <lineage>
        <taxon>Bacteria</taxon>
        <taxon>Bacillati</taxon>
        <taxon>Actinomycetota</taxon>
        <taxon>Actinomycetes</taxon>
        <taxon>Micrococcales</taxon>
        <taxon>Microbacteriaceae</taxon>
        <taxon>Herbiconiux</taxon>
    </lineage>
</organism>